<evidence type="ECO:0000313" key="4">
    <source>
        <dbReference type="Proteomes" id="UP000704176"/>
    </source>
</evidence>
<dbReference type="InterPro" id="IPR002347">
    <property type="entry name" value="SDR_fam"/>
</dbReference>
<protein>
    <submittedName>
        <fullName evidence="3">SDR family oxidoreductase</fullName>
    </submittedName>
</protein>
<dbReference type="PANTHER" id="PTHR43639:SF1">
    <property type="entry name" value="SHORT-CHAIN DEHYDROGENASE_REDUCTASE FAMILY PROTEIN"/>
    <property type="match status" value="1"/>
</dbReference>
<sequence>MPSRQKRAKKAALVTGGAQRIGRHLVERLSREGFSVAIHCNRSTAEAEELAKTINEAGGHAAIVRADLSDAQAVEGLIGMSHAAIGPLTLLVNNASEFEPDEVLTFSAERWDRHFAVNLRAPALLSRDFARHLPEEARGLIVHIVDQRVWKPTPQFFSYTLTKSALYAATRTMAQALAPRIRVNAIGPGPTLANARQDEDDFAKQNEALLLRRGSSPEDIGDALMYLLGARSVTGQMIAVDGGQHLAWETPDVTNMKE</sequence>
<dbReference type="PANTHER" id="PTHR43639">
    <property type="entry name" value="OXIDOREDUCTASE, SHORT-CHAIN DEHYDROGENASE/REDUCTASE FAMILY (AFU_ORTHOLOGUE AFUA_5G02870)"/>
    <property type="match status" value="1"/>
</dbReference>
<evidence type="ECO:0000256" key="2">
    <source>
        <dbReference type="ARBA" id="ARBA00023002"/>
    </source>
</evidence>
<dbReference type="Pfam" id="PF00106">
    <property type="entry name" value="adh_short"/>
    <property type="match status" value="1"/>
</dbReference>
<keyword evidence="2" id="KW-0560">Oxidoreductase</keyword>
<dbReference type="SUPFAM" id="SSF51735">
    <property type="entry name" value="NAD(P)-binding Rossmann-fold domains"/>
    <property type="match status" value="1"/>
</dbReference>
<dbReference type="PRINTS" id="PR00081">
    <property type="entry name" value="GDHRDH"/>
</dbReference>
<dbReference type="RefSeq" id="WP_224314942.1">
    <property type="nucleotide sequence ID" value="NZ_JAIRBM010000015.1"/>
</dbReference>
<evidence type="ECO:0000256" key="1">
    <source>
        <dbReference type="ARBA" id="ARBA00006484"/>
    </source>
</evidence>
<dbReference type="NCBIfam" id="NF006597">
    <property type="entry name" value="PRK09134.1"/>
    <property type="match status" value="1"/>
</dbReference>
<accession>A0ABS7VRN5</accession>
<evidence type="ECO:0000313" key="3">
    <source>
        <dbReference type="EMBL" id="MBZ6078194.1"/>
    </source>
</evidence>
<dbReference type="EMBL" id="JAIRBM010000015">
    <property type="protein sequence ID" value="MBZ6078194.1"/>
    <property type="molecule type" value="Genomic_DNA"/>
</dbReference>
<keyword evidence="4" id="KW-1185">Reference proteome</keyword>
<comment type="caution">
    <text evidence="3">The sequence shown here is derived from an EMBL/GenBank/DDBJ whole genome shotgun (WGS) entry which is preliminary data.</text>
</comment>
<proteinExistence type="inferred from homology"/>
<reference evidence="3 4" key="1">
    <citation type="submission" date="2021-09" db="EMBL/GenBank/DDBJ databases">
        <title>The complete genome sequence of a new microorganism.</title>
        <authorList>
            <person name="Zi Z."/>
        </authorList>
    </citation>
    <scope>NUCLEOTIDE SEQUENCE [LARGE SCALE GENOMIC DNA]</scope>
    <source>
        <strain evidence="3 4">WGZ8</strain>
    </source>
</reference>
<gene>
    <name evidence="3" type="ORF">K9B37_18170</name>
</gene>
<dbReference type="InterPro" id="IPR036291">
    <property type="entry name" value="NAD(P)-bd_dom_sf"/>
</dbReference>
<dbReference type="Gene3D" id="3.40.50.720">
    <property type="entry name" value="NAD(P)-binding Rossmann-like Domain"/>
    <property type="match status" value="1"/>
</dbReference>
<organism evidence="3 4">
    <name type="scientific">Microvirga puerhi</name>
    <dbReference type="NCBI Taxonomy" id="2876078"/>
    <lineage>
        <taxon>Bacteria</taxon>
        <taxon>Pseudomonadati</taxon>
        <taxon>Pseudomonadota</taxon>
        <taxon>Alphaproteobacteria</taxon>
        <taxon>Hyphomicrobiales</taxon>
        <taxon>Methylobacteriaceae</taxon>
        <taxon>Microvirga</taxon>
    </lineage>
</organism>
<comment type="similarity">
    <text evidence="1">Belongs to the short-chain dehydrogenases/reductases (SDR) family.</text>
</comment>
<dbReference type="Proteomes" id="UP000704176">
    <property type="component" value="Unassembled WGS sequence"/>
</dbReference>
<name>A0ABS7VRN5_9HYPH</name>